<evidence type="ECO:0000313" key="5">
    <source>
        <dbReference type="Proteomes" id="UP001212085"/>
    </source>
</evidence>
<evidence type="ECO:0000313" key="4">
    <source>
        <dbReference type="Proteomes" id="UP000471052"/>
    </source>
</evidence>
<keyword evidence="1" id="KW-0812">Transmembrane</keyword>
<name>A0A6N7X0B8_STRAY</name>
<proteinExistence type="predicted"/>
<protein>
    <submittedName>
        <fullName evidence="2">Sec-independent periplasmic protein translocation protein TatC</fullName>
    </submittedName>
</protein>
<dbReference type="AlphaFoldDB" id="A0A6N7X0B8"/>
<keyword evidence="1" id="KW-1133">Transmembrane helix</keyword>
<evidence type="ECO:0000313" key="3">
    <source>
        <dbReference type="EMBL" id="WBB06990.1"/>
    </source>
</evidence>
<reference evidence="3 5" key="2">
    <citation type="submission" date="2022-12" db="EMBL/GenBank/DDBJ databases">
        <title>Streptococcus alactolyticus LGM, complete genome.</title>
        <authorList>
            <person name="Liu Z."/>
            <person name="Mu C."/>
            <person name="Zhu W."/>
        </authorList>
    </citation>
    <scope>NUCLEOTIDE SEQUENCE [LARGE SCALE GENOMIC DNA]</scope>
    <source>
        <strain evidence="3 5">LGM</strain>
    </source>
</reference>
<dbReference type="Proteomes" id="UP000471052">
    <property type="component" value="Unassembled WGS sequence"/>
</dbReference>
<keyword evidence="5" id="KW-1185">Reference proteome</keyword>
<feature type="transmembrane region" description="Helical" evidence="1">
    <location>
        <begin position="32"/>
        <end position="52"/>
    </location>
</feature>
<keyword evidence="1" id="KW-0472">Membrane</keyword>
<gene>
    <name evidence="2" type="ORF">FYJ82_01005</name>
    <name evidence="3" type="ORF">O6R09_03455</name>
</gene>
<dbReference type="RefSeq" id="WP_154454271.1">
    <property type="nucleotide sequence ID" value="NZ_BRXN01000012.1"/>
</dbReference>
<evidence type="ECO:0000313" key="2">
    <source>
        <dbReference type="EMBL" id="MST53041.1"/>
    </source>
</evidence>
<dbReference type="EMBL" id="CP114883">
    <property type="protein sequence ID" value="WBB06990.1"/>
    <property type="molecule type" value="Genomic_DNA"/>
</dbReference>
<dbReference type="OrthoDB" id="2231063at2"/>
<reference evidence="2 4" key="1">
    <citation type="submission" date="2019-08" db="EMBL/GenBank/DDBJ databases">
        <title>In-depth cultivation of the pig gut microbiome towards novel bacterial diversity and tailored functional studies.</title>
        <authorList>
            <person name="Wylensek D."/>
            <person name="Hitch T.C.A."/>
            <person name="Clavel T."/>
        </authorList>
    </citation>
    <scope>NUCLEOTIDE SEQUENCE [LARGE SCALE GENOMIC DNA]</scope>
    <source>
        <strain evidence="2 4">BL-178-WT-3A</strain>
    </source>
</reference>
<evidence type="ECO:0000256" key="1">
    <source>
        <dbReference type="SAM" id="Phobius"/>
    </source>
</evidence>
<dbReference type="GeneID" id="99637230"/>
<feature type="transmembrane region" description="Helical" evidence="1">
    <location>
        <begin position="7"/>
        <end position="26"/>
    </location>
</feature>
<sequence>MKMNFRDLLISNLITVITIFILLMFFDQSGEPVRNIILVFAGFVVMTIYDFIRTRQK</sequence>
<organism evidence="2 4">
    <name type="scientific">Streptococcus alactolyticus</name>
    <dbReference type="NCBI Taxonomy" id="29389"/>
    <lineage>
        <taxon>Bacteria</taxon>
        <taxon>Bacillati</taxon>
        <taxon>Bacillota</taxon>
        <taxon>Bacilli</taxon>
        <taxon>Lactobacillales</taxon>
        <taxon>Streptococcaceae</taxon>
        <taxon>Streptococcus</taxon>
    </lineage>
</organism>
<accession>A0A6N7X0B8</accession>
<dbReference type="Proteomes" id="UP001212085">
    <property type="component" value="Chromosome"/>
</dbReference>
<dbReference type="EMBL" id="VUNP01000003">
    <property type="protein sequence ID" value="MST53041.1"/>
    <property type="molecule type" value="Genomic_DNA"/>
</dbReference>